<dbReference type="OrthoDB" id="422206at2759"/>
<gene>
    <name evidence="7" type="ORF">JKP88DRAFT_305446</name>
</gene>
<keyword evidence="2 5" id="KW-0812">Transmembrane</keyword>
<keyword evidence="3 5" id="KW-1133">Transmembrane helix</keyword>
<evidence type="ECO:0000256" key="5">
    <source>
        <dbReference type="SAM" id="Phobius"/>
    </source>
</evidence>
<dbReference type="InterPro" id="IPR049680">
    <property type="entry name" value="FLVCR1-2_SLC49-like"/>
</dbReference>
<organism evidence="7 8">
    <name type="scientific">Tribonema minus</name>
    <dbReference type="NCBI Taxonomy" id="303371"/>
    <lineage>
        <taxon>Eukaryota</taxon>
        <taxon>Sar</taxon>
        <taxon>Stramenopiles</taxon>
        <taxon>Ochrophyta</taxon>
        <taxon>PX clade</taxon>
        <taxon>Xanthophyceae</taxon>
        <taxon>Tribonematales</taxon>
        <taxon>Tribonemataceae</taxon>
        <taxon>Tribonema</taxon>
    </lineage>
</organism>
<dbReference type="SUPFAM" id="SSF103473">
    <property type="entry name" value="MFS general substrate transporter"/>
    <property type="match status" value="1"/>
</dbReference>
<evidence type="ECO:0000313" key="7">
    <source>
        <dbReference type="EMBL" id="KAG5188154.1"/>
    </source>
</evidence>
<accession>A0A836CJW2</accession>
<name>A0A836CJW2_9STRA</name>
<feature type="transmembrane region" description="Helical" evidence="5">
    <location>
        <begin position="244"/>
        <end position="263"/>
    </location>
</feature>
<evidence type="ECO:0000256" key="2">
    <source>
        <dbReference type="ARBA" id="ARBA00022692"/>
    </source>
</evidence>
<comment type="caution">
    <text evidence="7">The sequence shown here is derived from an EMBL/GenBank/DDBJ whole genome shotgun (WGS) entry which is preliminary data.</text>
</comment>
<dbReference type="InterPro" id="IPR036259">
    <property type="entry name" value="MFS_trans_sf"/>
</dbReference>
<dbReference type="Gene3D" id="1.20.1250.20">
    <property type="entry name" value="MFS general substrate transporter like domains"/>
    <property type="match status" value="1"/>
</dbReference>
<reference evidence="7" key="1">
    <citation type="submission" date="2021-02" db="EMBL/GenBank/DDBJ databases">
        <title>First Annotated Genome of the Yellow-green Alga Tribonema minus.</title>
        <authorList>
            <person name="Mahan K.M."/>
        </authorList>
    </citation>
    <scope>NUCLEOTIDE SEQUENCE</scope>
    <source>
        <strain evidence="7">UTEX B ZZ1240</strain>
    </source>
</reference>
<dbReference type="GO" id="GO:0016020">
    <property type="term" value="C:membrane"/>
    <property type="evidence" value="ECO:0007669"/>
    <property type="project" value="UniProtKB-SubCell"/>
</dbReference>
<feature type="transmembrane region" description="Helical" evidence="5">
    <location>
        <begin position="109"/>
        <end position="134"/>
    </location>
</feature>
<keyword evidence="8" id="KW-1185">Reference proteome</keyword>
<evidence type="ECO:0000259" key="6">
    <source>
        <dbReference type="PROSITE" id="PS50850"/>
    </source>
</evidence>
<feature type="domain" description="Major facilitator superfamily (MFS) profile" evidence="6">
    <location>
        <begin position="1"/>
        <end position="391"/>
    </location>
</feature>
<dbReference type="Proteomes" id="UP000664859">
    <property type="component" value="Unassembled WGS sequence"/>
</dbReference>
<dbReference type="PANTHER" id="PTHR10924:SF6">
    <property type="entry name" value="SOLUTE CARRIER FAMILY 49 MEMBER A3"/>
    <property type="match status" value="1"/>
</dbReference>
<feature type="transmembrane region" description="Helical" evidence="5">
    <location>
        <begin position="19"/>
        <end position="39"/>
    </location>
</feature>
<dbReference type="EMBL" id="JAFCMP010000076">
    <property type="protein sequence ID" value="KAG5188154.1"/>
    <property type="molecule type" value="Genomic_DNA"/>
</dbReference>
<evidence type="ECO:0000256" key="4">
    <source>
        <dbReference type="ARBA" id="ARBA00023136"/>
    </source>
</evidence>
<feature type="transmembrane region" description="Helical" evidence="5">
    <location>
        <begin position="205"/>
        <end position="224"/>
    </location>
</feature>
<dbReference type="PANTHER" id="PTHR10924">
    <property type="entry name" value="MAJOR FACILITATOR SUPERFAMILY PROTEIN-RELATED"/>
    <property type="match status" value="1"/>
</dbReference>
<dbReference type="Pfam" id="PF07690">
    <property type="entry name" value="MFS_1"/>
    <property type="match status" value="1"/>
</dbReference>
<proteinExistence type="predicted"/>
<feature type="transmembrane region" description="Helical" evidence="5">
    <location>
        <begin position="140"/>
        <end position="162"/>
    </location>
</feature>
<feature type="transmembrane region" description="Helical" evidence="5">
    <location>
        <begin position="77"/>
        <end position="97"/>
    </location>
</feature>
<evidence type="ECO:0000256" key="3">
    <source>
        <dbReference type="ARBA" id="ARBA00022989"/>
    </source>
</evidence>
<feature type="transmembrane region" description="Helical" evidence="5">
    <location>
        <begin position="301"/>
        <end position="323"/>
    </location>
</feature>
<dbReference type="InterPro" id="IPR020846">
    <property type="entry name" value="MFS_dom"/>
</dbReference>
<feature type="transmembrane region" description="Helical" evidence="5">
    <location>
        <begin position="46"/>
        <end position="65"/>
    </location>
</feature>
<evidence type="ECO:0000256" key="1">
    <source>
        <dbReference type="ARBA" id="ARBA00004141"/>
    </source>
</evidence>
<sequence length="423" mass="44330">MAAIETAAKAAYPSLENSLLVALFLISNVFGSLLEPYLLKRYGLRGCVVVSAMIMAMGNLIKSGVPGYVGSSEAQIIVAFLVVGLSQPVFQITALVLAQDWFPTSERNLVTAVLVNSNYLGIGAAYILGAIMVGSDPDAIPAYMNAQTAASAALFFLAAFFFKSKPPLPPSRSAAAKARKPPPLPRPITAYWSDAIKLLLSSRDFALTVSAFCASAAVSNVVAAEFSSLLEADADSSRAVSTTSVAAAFEGFMVTGSLVVGWVVNRTHAYRSTALLLLGLTAAAATTAAACLSAGEFTGFWCSLLLLGGAAGPIMPLQADLGVEVVYPRDENEVLFVNMIMANATSTAIIWICFALRDVTAVAFLSSLYVLAGAAALVGILFAALFRGQYNRLRYDLQGAVQQHDDESTAARLSVDDVTAAAH</sequence>
<keyword evidence="4 5" id="KW-0472">Membrane</keyword>
<dbReference type="PROSITE" id="PS50850">
    <property type="entry name" value="MFS"/>
    <property type="match status" value="1"/>
</dbReference>
<dbReference type="InterPro" id="IPR011701">
    <property type="entry name" value="MFS"/>
</dbReference>
<protein>
    <submittedName>
        <fullName evidence="7">Major facilitator superfamily domain-containing protein</fullName>
    </submittedName>
</protein>
<evidence type="ECO:0000313" key="8">
    <source>
        <dbReference type="Proteomes" id="UP000664859"/>
    </source>
</evidence>
<feature type="transmembrane region" description="Helical" evidence="5">
    <location>
        <begin position="335"/>
        <end position="357"/>
    </location>
</feature>
<dbReference type="GO" id="GO:0022857">
    <property type="term" value="F:transmembrane transporter activity"/>
    <property type="evidence" value="ECO:0007669"/>
    <property type="project" value="InterPro"/>
</dbReference>
<feature type="transmembrane region" description="Helical" evidence="5">
    <location>
        <begin position="363"/>
        <end position="386"/>
    </location>
</feature>
<dbReference type="AlphaFoldDB" id="A0A836CJW2"/>
<comment type="subcellular location">
    <subcellularLocation>
        <location evidence="1">Membrane</location>
        <topology evidence="1">Multi-pass membrane protein</topology>
    </subcellularLocation>
</comment>